<feature type="region of interest" description="Disordered" evidence="8">
    <location>
        <begin position="1"/>
        <end position="36"/>
    </location>
</feature>
<dbReference type="Gene3D" id="3.50.50.60">
    <property type="entry name" value="FAD/NAD(P)-binding domain"/>
    <property type="match status" value="2"/>
</dbReference>
<dbReference type="InterPro" id="IPR036188">
    <property type="entry name" value="FAD/NAD-bd_sf"/>
</dbReference>
<dbReference type="PANTHER" id="PTHR43098:SF4">
    <property type="entry name" value="BLR3857 PROTEIN"/>
    <property type="match status" value="1"/>
</dbReference>
<dbReference type="SUPFAM" id="SSF51905">
    <property type="entry name" value="FAD/NAD(P)-binding domain"/>
    <property type="match status" value="2"/>
</dbReference>
<keyword evidence="5" id="KW-0521">NADP</keyword>
<dbReference type="GO" id="GO:0004497">
    <property type="term" value="F:monooxygenase activity"/>
    <property type="evidence" value="ECO:0007669"/>
    <property type="project" value="UniProtKB-KW"/>
</dbReference>
<evidence type="ECO:0000256" key="2">
    <source>
        <dbReference type="ARBA" id="ARBA00010139"/>
    </source>
</evidence>
<feature type="compositionally biased region" description="Basic and acidic residues" evidence="8">
    <location>
        <begin position="16"/>
        <end position="31"/>
    </location>
</feature>
<dbReference type="InterPro" id="IPR050775">
    <property type="entry name" value="FAD-binding_Monooxygenases"/>
</dbReference>
<keyword evidence="4" id="KW-0274">FAD</keyword>
<evidence type="ECO:0000256" key="5">
    <source>
        <dbReference type="ARBA" id="ARBA00022857"/>
    </source>
</evidence>
<evidence type="ECO:0000256" key="7">
    <source>
        <dbReference type="ARBA" id="ARBA00023033"/>
    </source>
</evidence>
<accession>A0A5N6XDU2</accession>
<evidence type="ECO:0000313" key="10">
    <source>
        <dbReference type="Proteomes" id="UP000325945"/>
    </source>
</evidence>
<dbReference type="Pfam" id="PF13450">
    <property type="entry name" value="NAD_binding_8"/>
    <property type="match status" value="1"/>
</dbReference>
<proteinExistence type="inferred from homology"/>
<keyword evidence="3" id="KW-0285">Flavoprotein</keyword>
<protein>
    <recommendedName>
        <fullName evidence="11">FAD/NAD(P)-binding domain-containing protein</fullName>
    </recommendedName>
</protein>
<dbReference type="PANTHER" id="PTHR43098">
    <property type="entry name" value="L-ORNITHINE N(5)-MONOOXYGENASE-RELATED"/>
    <property type="match status" value="1"/>
</dbReference>
<evidence type="ECO:0000313" key="9">
    <source>
        <dbReference type="EMBL" id="KAE8331427.1"/>
    </source>
</evidence>
<keyword evidence="7" id="KW-0503">Monooxygenase</keyword>
<reference evidence="10" key="1">
    <citation type="submission" date="2019-04" db="EMBL/GenBank/DDBJ databases">
        <title>Friends and foes A comparative genomics studyof 23 Aspergillus species from section Flavi.</title>
        <authorList>
            <consortium name="DOE Joint Genome Institute"/>
            <person name="Kjaerbolling I."/>
            <person name="Vesth T."/>
            <person name="Frisvad J.C."/>
            <person name="Nybo J.L."/>
            <person name="Theobald S."/>
            <person name="Kildgaard S."/>
            <person name="Isbrandt T."/>
            <person name="Kuo A."/>
            <person name="Sato A."/>
            <person name="Lyhne E.K."/>
            <person name="Kogle M.E."/>
            <person name="Wiebenga A."/>
            <person name="Kun R.S."/>
            <person name="Lubbers R.J."/>
            <person name="Makela M.R."/>
            <person name="Barry K."/>
            <person name="Chovatia M."/>
            <person name="Clum A."/>
            <person name="Daum C."/>
            <person name="Haridas S."/>
            <person name="He G."/>
            <person name="LaButti K."/>
            <person name="Lipzen A."/>
            <person name="Mondo S."/>
            <person name="Riley R."/>
            <person name="Salamov A."/>
            <person name="Simmons B.A."/>
            <person name="Magnuson J.K."/>
            <person name="Henrissat B."/>
            <person name="Mortensen U.H."/>
            <person name="Larsen T.O."/>
            <person name="Devries R.P."/>
            <person name="Grigoriev I.V."/>
            <person name="Machida M."/>
            <person name="Baker S.E."/>
            <person name="Andersen M.R."/>
        </authorList>
    </citation>
    <scope>NUCLEOTIDE SEQUENCE [LARGE SCALE GENOMIC DNA]</scope>
    <source>
        <strain evidence="10">CBS 130017</strain>
    </source>
</reference>
<evidence type="ECO:0000256" key="4">
    <source>
        <dbReference type="ARBA" id="ARBA00022827"/>
    </source>
</evidence>
<dbReference type="PRINTS" id="PR00411">
    <property type="entry name" value="PNDRDTASEI"/>
</dbReference>
<comment type="cofactor">
    <cofactor evidence="1">
        <name>FAD</name>
        <dbReference type="ChEBI" id="CHEBI:57692"/>
    </cofactor>
</comment>
<gene>
    <name evidence="9" type="ORF">BDV39DRAFT_201077</name>
</gene>
<sequence length="604" mass="67713">MTISAPYSDNGLPTTLDRDAIDKKNREERDKRLSKRGLAQFREATGDLAKFARDPWAKGNGDRPPVEEEVDVLIVGCGFGGILAAKKLHDAGIYNIRMVDQASDFGGVWYWNRYPGLHCDTEAYIYLPLLEETGYVPTSKYVPGEEILAHAIRIAELEKLRPRALFQTELRSITWSDATARWEGKTSRGDTIGARFVVSAIGILHKLHLPGIAGIERFQGHSFHSARWDYDYTGGDRSGAPLDKLRDKRVGLIGTGASTIQVLPQLAASGAEVYVYQRTPSAVDARDNATTDPTWYKQVSSDPGWQDKRSMNFDTVFTGGETDEDMVSDGWTKHIWELRQNSEPAAADFATRIKEREVMKMEELRQRVDSIVQDRRTADSLKAWYVRSCKRPCFNDDYLATFNLPNVHLIDTNGKGVDEVTEEGVVASGVETKLDCIIYATGFDWGNDYSQRANMVVTGKNGRILSDKWSCGPSTLFGMLSRDFPNLLFFMHLQSSTSPNYTQLLKQRAIHAAYIISQCVRKGARSIEPTQEAEDAWVRKLEDVARSYLDHFRQCTPGYLNSEGQLSEDNLRGASVGLTTPEWTALAAAWRKRGNLEGLEFSYA</sequence>
<evidence type="ECO:0008006" key="11">
    <source>
        <dbReference type="Google" id="ProtNLM"/>
    </source>
</evidence>
<feature type="compositionally biased region" description="Polar residues" evidence="8">
    <location>
        <begin position="1"/>
        <end position="13"/>
    </location>
</feature>
<name>A0A5N6XDU2_9EURO</name>
<dbReference type="Proteomes" id="UP000325945">
    <property type="component" value="Unassembled WGS sequence"/>
</dbReference>
<keyword evidence="10" id="KW-1185">Reference proteome</keyword>
<organism evidence="9 10">
    <name type="scientific">Aspergillus sergii</name>
    <dbReference type="NCBI Taxonomy" id="1034303"/>
    <lineage>
        <taxon>Eukaryota</taxon>
        <taxon>Fungi</taxon>
        <taxon>Dikarya</taxon>
        <taxon>Ascomycota</taxon>
        <taxon>Pezizomycotina</taxon>
        <taxon>Eurotiomycetes</taxon>
        <taxon>Eurotiomycetidae</taxon>
        <taxon>Eurotiales</taxon>
        <taxon>Aspergillaceae</taxon>
        <taxon>Aspergillus</taxon>
        <taxon>Aspergillus subgen. Circumdati</taxon>
    </lineage>
</organism>
<dbReference type="AlphaFoldDB" id="A0A5N6XDU2"/>
<comment type="similarity">
    <text evidence="2">Belongs to the FAD-binding monooxygenase family.</text>
</comment>
<evidence type="ECO:0000256" key="3">
    <source>
        <dbReference type="ARBA" id="ARBA00022630"/>
    </source>
</evidence>
<evidence type="ECO:0000256" key="6">
    <source>
        <dbReference type="ARBA" id="ARBA00023002"/>
    </source>
</evidence>
<evidence type="ECO:0000256" key="1">
    <source>
        <dbReference type="ARBA" id="ARBA00001974"/>
    </source>
</evidence>
<evidence type="ECO:0000256" key="8">
    <source>
        <dbReference type="SAM" id="MobiDB-lite"/>
    </source>
</evidence>
<keyword evidence="6" id="KW-0560">Oxidoreductase</keyword>
<dbReference type="EMBL" id="ML741769">
    <property type="protein sequence ID" value="KAE8331427.1"/>
    <property type="molecule type" value="Genomic_DNA"/>
</dbReference>